<dbReference type="EMBL" id="LT598484">
    <property type="protein sequence ID" value="SCV00261.1"/>
    <property type="molecule type" value="Genomic_DNA"/>
</dbReference>
<evidence type="ECO:0000256" key="7">
    <source>
        <dbReference type="SAM" id="Phobius"/>
    </source>
</evidence>
<keyword evidence="6 7" id="KW-0472">Membrane</keyword>
<feature type="transmembrane region" description="Helical" evidence="7">
    <location>
        <begin position="319"/>
        <end position="340"/>
    </location>
</feature>
<dbReference type="Proteomes" id="UP000191144">
    <property type="component" value="Chromosome G"/>
</dbReference>
<comment type="subcellular location">
    <subcellularLocation>
        <location evidence="1">Endomembrane system</location>
        <topology evidence="1">Multi-pass membrane protein</topology>
    </subcellularLocation>
</comment>
<keyword evidence="4 7" id="KW-0812">Transmembrane</keyword>
<name>A0A1G4K8E7_9SACH</name>
<dbReference type="InterPro" id="IPR011701">
    <property type="entry name" value="MFS"/>
</dbReference>
<feature type="transmembrane region" description="Helical" evidence="7">
    <location>
        <begin position="458"/>
        <end position="477"/>
    </location>
</feature>
<feature type="transmembrane region" description="Helical" evidence="7">
    <location>
        <begin position="489"/>
        <end position="507"/>
    </location>
</feature>
<dbReference type="PANTHER" id="PTHR23501">
    <property type="entry name" value="MAJOR FACILITATOR SUPERFAMILY"/>
    <property type="match status" value="1"/>
</dbReference>
<dbReference type="PANTHER" id="PTHR23501:SF191">
    <property type="entry name" value="VACUOLAR BASIC AMINO ACID TRANSPORTER 4"/>
    <property type="match status" value="1"/>
</dbReference>
<feature type="transmembrane region" description="Helical" evidence="7">
    <location>
        <begin position="286"/>
        <end position="307"/>
    </location>
</feature>
<dbReference type="GO" id="GO:0012505">
    <property type="term" value="C:endomembrane system"/>
    <property type="evidence" value="ECO:0007669"/>
    <property type="project" value="UniProtKB-SubCell"/>
</dbReference>
<dbReference type="PROSITE" id="PS50850">
    <property type="entry name" value="MFS"/>
    <property type="match status" value="1"/>
</dbReference>
<feature type="transmembrane region" description="Helical" evidence="7">
    <location>
        <begin position="155"/>
        <end position="178"/>
    </location>
</feature>
<evidence type="ECO:0000313" key="10">
    <source>
        <dbReference type="Proteomes" id="UP000191144"/>
    </source>
</evidence>
<evidence type="ECO:0000313" key="9">
    <source>
        <dbReference type="EMBL" id="SCV00261.1"/>
    </source>
</evidence>
<gene>
    <name evidence="9" type="ORF">LAME_0G08570G</name>
</gene>
<feature type="transmembrane region" description="Helical" evidence="7">
    <location>
        <begin position="568"/>
        <end position="587"/>
    </location>
</feature>
<dbReference type="GO" id="GO:0000329">
    <property type="term" value="C:fungal-type vacuole membrane"/>
    <property type="evidence" value="ECO:0007669"/>
    <property type="project" value="TreeGrafter"/>
</dbReference>
<feature type="transmembrane region" description="Helical" evidence="7">
    <location>
        <begin position="396"/>
        <end position="413"/>
    </location>
</feature>
<dbReference type="InterPro" id="IPR020846">
    <property type="entry name" value="MFS_dom"/>
</dbReference>
<dbReference type="GO" id="GO:0015174">
    <property type="term" value="F:basic amino acid transmembrane transporter activity"/>
    <property type="evidence" value="ECO:0007669"/>
    <property type="project" value="TreeGrafter"/>
</dbReference>
<evidence type="ECO:0000256" key="6">
    <source>
        <dbReference type="ARBA" id="ARBA00023136"/>
    </source>
</evidence>
<dbReference type="AlphaFoldDB" id="A0A1G4K8E7"/>
<dbReference type="Pfam" id="PF07690">
    <property type="entry name" value="MFS_1"/>
    <property type="match status" value="1"/>
</dbReference>
<dbReference type="SUPFAM" id="SSF103473">
    <property type="entry name" value="MFS general substrate transporter"/>
    <property type="match status" value="1"/>
</dbReference>
<dbReference type="InterPro" id="IPR036259">
    <property type="entry name" value="MFS_trans_sf"/>
</dbReference>
<reference evidence="10" key="1">
    <citation type="submission" date="2016-03" db="EMBL/GenBank/DDBJ databases">
        <authorList>
            <person name="Devillers Hugo."/>
        </authorList>
    </citation>
    <scope>NUCLEOTIDE SEQUENCE [LARGE SCALE GENOMIC DNA]</scope>
</reference>
<evidence type="ECO:0000256" key="3">
    <source>
        <dbReference type="ARBA" id="ARBA00022448"/>
    </source>
</evidence>
<keyword evidence="3" id="KW-0813">Transport</keyword>
<feature type="transmembrane region" description="Helical" evidence="7">
    <location>
        <begin position="94"/>
        <end position="113"/>
    </location>
</feature>
<evidence type="ECO:0000256" key="2">
    <source>
        <dbReference type="ARBA" id="ARBA00008335"/>
    </source>
</evidence>
<feature type="transmembrane region" description="Helical" evidence="7">
    <location>
        <begin position="217"/>
        <end position="236"/>
    </location>
</feature>
<evidence type="ECO:0000256" key="5">
    <source>
        <dbReference type="ARBA" id="ARBA00022989"/>
    </source>
</evidence>
<protein>
    <submittedName>
        <fullName evidence="9">LAME_0G08570g1_1</fullName>
    </submittedName>
</protein>
<sequence length="599" mass="64818">MTGSIAPLSEDIAQTNDAFTGLAGVAASEIEEQQQDLKRSPYGSTTFTSKPSDSNVQVVTNVVLEENENENTALRGGQKPVLSNAKIQIIMTSMYLGIFLAALDGTIVSTLMTHIASEFQALPNISWIATGYLLSTTCFQPLYGKISDVLGRKPLLVFSNVVFGLGCLLCGFSNNLWFLVAGRFVTGIGGGGLTSLASITTSDIVPLRDRALYQGMCNVFFAIGTSCGGLVGGFFGEHGGGWRLAFLIQIPVCIISCVLIITYLDLPPLRSYEASCQSYAQRLKNLDWQGAVTLVTFLFLFMLTSSLGGKEIPYDSKLFSLMCVFTVISGALFVIVEIYMTSDPILPVSFLKDRSVSAGSLANFFCVMGMITVNFYLPVYWSSVLNIGPTDVGKRALPSFFSIAFGSLGAGYYMKRTGKYYCFTLGGCLIAVLGLIQVNSVSASMPVWQQYMLQVVPGLGVSILITVTLLAMIAAVPHEHQAATTSISYAFRSTGCTLGVSIGAAIFRNTLNTLLNSKVLKLVSEQHSEAELRSIISNAAHSAEWIHKGAPVFVRATLVECYHFACRATFKFCLFVTILATISCCFIKEHRLHTSIERD</sequence>
<organism evidence="9 10">
    <name type="scientific">Lachancea meyersii CBS 8951</name>
    <dbReference type="NCBI Taxonomy" id="1266667"/>
    <lineage>
        <taxon>Eukaryota</taxon>
        <taxon>Fungi</taxon>
        <taxon>Dikarya</taxon>
        <taxon>Ascomycota</taxon>
        <taxon>Saccharomycotina</taxon>
        <taxon>Saccharomycetes</taxon>
        <taxon>Saccharomycetales</taxon>
        <taxon>Saccharomycetaceae</taxon>
        <taxon>Lachancea</taxon>
    </lineage>
</organism>
<evidence type="ECO:0000256" key="4">
    <source>
        <dbReference type="ARBA" id="ARBA00022692"/>
    </source>
</evidence>
<feature type="transmembrane region" description="Helical" evidence="7">
    <location>
        <begin position="125"/>
        <end position="143"/>
    </location>
</feature>
<keyword evidence="10" id="KW-1185">Reference proteome</keyword>
<dbReference type="Gene3D" id="1.20.1720.10">
    <property type="entry name" value="Multidrug resistance protein D"/>
    <property type="match status" value="1"/>
</dbReference>
<feature type="transmembrane region" description="Helical" evidence="7">
    <location>
        <begin position="420"/>
        <end position="438"/>
    </location>
</feature>
<comment type="similarity">
    <text evidence="2">Belongs to the major facilitator superfamily.</text>
</comment>
<feature type="transmembrane region" description="Helical" evidence="7">
    <location>
        <begin position="242"/>
        <end position="266"/>
    </location>
</feature>
<keyword evidence="5 7" id="KW-1133">Transmembrane helix</keyword>
<evidence type="ECO:0000256" key="1">
    <source>
        <dbReference type="ARBA" id="ARBA00004127"/>
    </source>
</evidence>
<proteinExistence type="inferred from homology"/>
<feature type="domain" description="Major facilitator superfamily (MFS) profile" evidence="8">
    <location>
        <begin position="90"/>
        <end position="592"/>
    </location>
</feature>
<accession>A0A1G4K8E7</accession>
<evidence type="ECO:0000259" key="8">
    <source>
        <dbReference type="PROSITE" id="PS50850"/>
    </source>
</evidence>
<dbReference type="OrthoDB" id="3437016at2759"/>
<dbReference type="Gene3D" id="1.20.1250.20">
    <property type="entry name" value="MFS general substrate transporter like domains"/>
    <property type="match status" value="1"/>
</dbReference>
<feature type="transmembrane region" description="Helical" evidence="7">
    <location>
        <begin position="184"/>
        <end position="205"/>
    </location>
</feature>
<feature type="transmembrane region" description="Helical" evidence="7">
    <location>
        <begin position="361"/>
        <end position="381"/>
    </location>
</feature>
<dbReference type="CDD" id="cd17502">
    <property type="entry name" value="MFS_Azr1_MDR_like"/>
    <property type="match status" value="1"/>
</dbReference>